<dbReference type="PIRSF" id="PIRSF000521">
    <property type="entry name" value="Transaminase_4ab_Lys_Orn"/>
    <property type="match status" value="1"/>
</dbReference>
<dbReference type="InterPro" id="IPR015424">
    <property type="entry name" value="PyrdxlP-dep_Trfase"/>
</dbReference>
<dbReference type="GO" id="GO:0008483">
    <property type="term" value="F:transaminase activity"/>
    <property type="evidence" value="ECO:0007669"/>
    <property type="project" value="UniProtKB-KW"/>
</dbReference>
<proteinExistence type="inferred from homology"/>
<gene>
    <name evidence="6" type="ORF">SAMN05216233_12145</name>
</gene>
<evidence type="ECO:0000256" key="2">
    <source>
        <dbReference type="ARBA" id="ARBA00022576"/>
    </source>
</evidence>
<reference evidence="6 7" key="1">
    <citation type="submission" date="2016-10" db="EMBL/GenBank/DDBJ databases">
        <authorList>
            <person name="de Groot N.N."/>
        </authorList>
    </citation>
    <scope>NUCLEOTIDE SEQUENCE [LARGE SCALE GENOMIC DNA]</scope>
    <source>
        <strain evidence="6 7">AA1</strain>
    </source>
</reference>
<dbReference type="CDD" id="cd00610">
    <property type="entry name" value="OAT_like"/>
    <property type="match status" value="1"/>
</dbReference>
<evidence type="ECO:0000313" key="7">
    <source>
        <dbReference type="Proteomes" id="UP000198870"/>
    </source>
</evidence>
<dbReference type="SUPFAM" id="SSF53383">
    <property type="entry name" value="PLP-dependent transferases"/>
    <property type="match status" value="1"/>
</dbReference>
<dbReference type="GO" id="GO:0042802">
    <property type="term" value="F:identical protein binding"/>
    <property type="evidence" value="ECO:0007669"/>
    <property type="project" value="TreeGrafter"/>
</dbReference>
<dbReference type="PANTHER" id="PTHR11986">
    <property type="entry name" value="AMINOTRANSFERASE CLASS III"/>
    <property type="match status" value="1"/>
</dbReference>
<dbReference type="AlphaFoldDB" id="A0A1G5IQK7"/>
<dbReference type="PANTHER" id="PTHR11986:SF79">
    <property type="entry name" value="ACETYLORNITHINE AMINOTRANSFERASE, MITOCHONDRIAL"/>
    <property type="match status" value="1"/>
</dbReference>
<keyword evidence="7" id="KW-1185">Reference proteome</keyword>
<sequence>MPMPTPTNDALPFNPGTLKRMKRLGHAFLESRPCGSWMEDQEGRRYLDAATAGGICNLGRRPEATVEALKEAAFATDQGNFPLISSEKAELAEALAGFAPEGLSCVMFSVVRGESVDFSCKLARGATRRSELISLSGSWFGHTGFAMSLSDRRDKHLYGSLLPETRTIEWGDTILAQEAVTDKTAALILEPVQAENQGRTASRAYLSALRRITREKGALLIFDETQSGFGRCGARFACEEAGVLPDILITGEALGAGIFPICATLFTRKLHRFLNAHPLIHLSTFGGSDVGCRVALAALSEYERVAPWENARAMGDHLKKRLTLLKADFPDLLTGVDGMGLLLSLGFPSQRKAGAFCRMAAGHGLFVVPGAVACESVTLRPSLLLTEEEGDYLLDAVEKSLRELKEASSPEAP</sequence>
<keyword evidence="2 6" id="KW-0032">Aminotransferase</keyword>
<evidence type="ECO:0000256" key="3">
    <source>
        <dbReference type="ARBA" id="ARBA00022679"/>
    </source>
</evidence>
<comment type="similarity">
    <text evidence="5">Belongs to the class-III pyridoxal-phosphate-dependent aminotransferase family.</text>
</comment>
<dbReference type="InterPro" id="IPR050103">
    <property type="entry name" value="Class-III_PLP-dep_AT"/>
</dbReference>
<accession>A0A1G5IQK7</accession>
<dbReference type="InterPro" id="IPR015422">
    <property type="entry name" value="PyrdxlP-dep_Trfase_small"/>
</dbReference>
<dbReference type="InterPro" id="IPR005814">
    <property type="entry name" value="Aminotrans_3"/>
</dbReference>
<dbReference type="GO" id="GO:0030170">
    <property type="term" value="F:pyridoxal phosphate binding"/>
    <property type="evidence" value="ECO:0007669"/>
    <property type="project" value="InterPro"/>
</dbReference>
<evidence type="ECO:0000256" key="5">
    <source>
        <dbReference type="RuleBase" id="RU003560"/>
    </source>
</evidence>
<comment type="cofactor">
    <cofactor evidence="1">
        <name>pyridoxal 5'-phosphate</name>
        <dbReference type="ChEBI" id="CHEBI:597326"/>
    </cofactor>
</comment>
<evidence type="ECO:0000256" key="1">
    <source>
        <dbReference type="ARBA" id="ARBA00001933"/>
    </source>
</evidence>
<dbReference type="Gene3D" id="3.90.1150.10">
    <property type="entry name" value="Aspartate Aminotransferase, domain 1"/>
    <property type="match status" value="1"/>
</dbReference>
<dbReference type="Gene3D" id="3.40.640.10">
    <property type="entry name" value="Type I PLP-dependent aspartate aminotransferase-like (Major domain)"/>
    <property type="match status" value="1"/>
</dbReference>
<name>A0A1G5IQK7_9BACT</name>
<keyword evidence="3 6" id="KW-0808">Transferase</keyword>
<protein>
    <submittedName>
        <fullName evidence="6">Acetylornithine aminotransferase/putrescine aminotransferase</fullName>
    </submittedName>
</protein>
<dbReference type="STRING" id="419481.SAMN05216233_12145"/>
<dbReference type="Pfam" id="PF00202">
    <property type="entry name" value="Aminotran_3"/>
    <property type="match status" value="1"/>
</dbReference>
<dbReference type="EMBL" id="FMUX01000021">
    <property type="protein sequence ID" value="SCY78041.1"/>
    <property type="molecule type" value="Genomic_DNA"/>
</dbReference>
<evidence type="ECO:0000313" key="6">
    <source>
        <dbReference type="EMBL" id="SCY78041.1"/>
    </source>
</evidence>
<dbReference type="RefSeq" id="WP_092214120.1">
    <property type="nucleotide sequence ID" value="NZ_FMUX01000021.1"/>
</dbReference>
<keyword evidence="4 5" id="KW-0663">Pyridoxal phosphate</keyword>
<dbReference type="Proteomes" id="UP000198870">
    <property type="component" value="Unassembled WGS sequence"/>
</dbReference>
<organism evidence="6 7">
    <name type="scientific">Desulfoluna spongiiphila</name>
    <dbReference type="NCBI Taxonomy" id="419481"/>
    <lineage>
        <taxon>Bacteria</taxon>
        <taxon>Pseudomonadati</taxon>
        <taxon>Thermodesulfobacteriota</taxon>
        <taxon>Desulfobacteria</taxon>
        <taxon>Desulfobacterales</taxon>
        <taxon>Desulfolunaceae</taxon>
        <taxon>Desulfoluna</taxon>
    </lineage>
</organism>
<evidence type="ECO:0000256" key="4">
    <source>
        <dbReference type="ARBA" id="ARBA00022898"/>
    </source>
</evidence>
<dbReference type="OrthoDB" id="9801834at2"/>
<dbReference type="InterPro" id="IPR015421">
    <property type="entry name" value="PyrdxlP-dep_Trfase_major"/>
</dbReference>